<gene>
    <name evidence="1" type="ORF">PENTCL1PPCAC_1559</name>
    <name evidence="2" type="ORF">PENTCL1PPCAC_1562</name>
</gene>
<keyword evidence="3" id="KW-1185">Reference proteome</keyword>
<evidence type="ECO:0000313" key="1">
    <source>
        <dbReference type="EMBL" id="GMS79384.1"/>
    </source>
</evidence>
<evidence type="ECO:0000313" key="3">
    <source>
        <dbReference type="Proteomes" id="UP001432027"/>
    </source>
</evidence>
<accession>A0AAV5SA18</accession>
<sequence length="86" mass="10120">HCSIERPLLQKDILLLLCVNGCLWLSFRYRIHNLSSFSHSPNASVDLQNRICHECIREYWSYDRQAVHCCSSLRRDAQCAHDGERM</sequence>
<protein>
    <submittedName>
        <fullName evidence="2">Uncharacterized protein</fullName>
    </submittedName>
</protein>
<name>A0AAV5SA18_9BILA</name>
<dbReference type="Proteomes" id="UP001432027">
    <property type="component" value="Unassembled WGS sequence"/>
</dbReference>
<comment type="caution">
    <text evidence="2">The sequence shown here is derived from an EMBL/GenBank/DDBJ whole genome shotgun (WGS) entry which is preliminary data.</text>
</comment>
<feature type="non-terminal residue" evidence="2">
    <location>
        <position position="1"/>
    </location>
</feature>
<reference evidence="2" key="1">
    <citation type="submission" date="2023-10" db="EMBL/GenBank/DDBJ databases">
        <title>Genome assembly of Pristionchus species.</title>
        <authorList>
            <person name="Yoshida K."/>
            <person name="Sommer R.J."/>
        </authorList>
    </citation>
    <scope>NUCLEOTIDE SEQUENCE</scope>
    <source>
        <strain evidence="2">RS0144</strain>
    </source>
</reference>
<evidence type="ECO:0000313" key="2">
    <source>
        <dbReference type="EMBL" id="GMS79387.1"/>
    </source>
</evidence>
<proteinExistence type="predicted"/>
<dbReference type="EMBL" id="BTSX01000001">
    <property type="protein sequence ID" value="GMS79387.1"/>
    <property type="molecule type" value="Genomic_DNA"/>
</dbReference>
<dbReference type="EMBL" id="BTSX01000001">
    <property type="protein sequence ID" value="GMS79384.1"/>
    <property type="molecule type" value="Genomic_DNA"/>
</dbReference>
<feature type="non-terminal residue" evidence="2">
    <location>
        <position position="86"/>
    </location>
</feature>
<organism evidence="2 3">
    <name type="scientific">Pristionchus entomophagus</name>
    <dbReference type="NCBI Taxonomy" id="358040"/>
    <lineage>
        <taxon>Eukaryota</taxon>
        <taxon>Metazoa</taxon>
        <taxon>Ecdysozoa</taxon>
        <taxon>Nematoda</taxon>
        <taxon>Chromadorea</taxon>
        <taxon>Rhabditida</taxon>
        <taxon>Rhabditina</taxon>
        <taxon>Diplogasteromorpha</taxon>
        <taxon>Diplogasteroidea</taxon>
        <taxon>Neodiplogasteridae</taxon>
        <taxon>Pristionchus</taxon>
    </lineage>
</organism>
<dbReference type="AlphaFoldDB" id="A0AAV5SA18"/>